<feature type="transmembrane region" description="Helical" evidence="5">
    <location>
        <begin position="115"/>
        <end position="136"/>
    </location>
</feature>
<dbReference type="EMBL" id="KL584784">
    <property type="protein sequence ID" value="KEQ90868.1"/>
    <property type="molecule type" value="Genomic_DNA"/>
</dbReference>
<feature type="domain" description="MARVEL" evidence="6">
    <location>
        <begin position="60"/>
        <end position="191"/>
    </location>
</feature>
<feature type="transmembrane region" description="Helical" evidence="5">
    <location>
        <begin position="86"/>
        <end position="103"/>
    </location>
</feature>
<name>A0A074XZ94_AURSE</name>
<dbReference type="Pfam" id="PF01284">
    <property type="entry name" value="MARVEL"/>
    <property type="match status" value="1"/>
</dbReference>
<gene>
    <name evidence="7" type="ORF">AUEXF2481DRAFT_44601</name>
</gene>
<dbReference type="OrthoDB" id="3925486at2759"/>
<evidence type="ECO:0000313" key="7">
    <source>
        <dbReference type="EMBL" id="KEQ90868.1"/>
    </source>
</evidence>
<keyword evidence="2 5" id="KW-0812">Transmembrane</keyword>
<dbReference type="AlphaFoldDB" id="A0A074XZ94"/>
<dbReference type="Proteomes" id="UP000030641">
    <property type="component" value="Unassembled WGS sequence"/>
</dbReference>
<reference evidence="7 8" key="1">
    <citation type="journal article" date="2014" name="BMC Genomics">
        <title>Genome sequencing of four Aureobasidium pullulans varieties: biotechnological potential, stress tolerance, and description of new species.</title>
        <authorList>
            <person name="Gostin Ar C."/>
            <person name="Ohm R.A."/>
            <person name="Kogej T."/>
            <person name="Sonjak S."/>
            <person name="Turk M."/>
            <person name="Zajc J."/>
            <person name="Zalar P."/>
            <person name="Grube M."/>
            <person name="Sun H."/>
            <person name="Han J."/>
            <person name="Sharma A."/>
            <person name="Chiniquy J."/>
            <person name="Ngan C.Y."/>
            <person name="Lipzen A."/>
            <person name="Barry K."/>
            <person name="Grigoriev I.V."/>
            <person name="Gunde-Cimerman N."/>
        </authorList>
    </citation>
    <scope>NUCLEOTIDE SEQUENCE [LARGE SCALE GENOMIC DNA]</scope>
    <source>
        <strain evidence="7 8">EXF-2481</strain>
    </source>
</reference>
<evidence type="ECO:0000256" key="5">
    <source>
        <dbReference type="SAM" id="Phobius"/>
    </source>
</evidence>
<dbReference type="GO" id="GO:0016020">
    <property type="term" value="C:membrane"/>
    <property type="evidence" value="ECO:0007669"/>
    <property type="project" value="UniProtKB-SubCell"/>
</dbReference>
<evidence type="ECO:0000256" key="4">
    <source>
        <dbReference type="ARBA" id="ARBA00023136"/>
    </source>
</evidence>
<evidence type="ECO:0000256" key="2">
    <source>
        <dbReference type="ARBA" id="ARBA00022692"/>
    </source>
</evidence>
<accession>A0A074XZ94</accession>
<dbReference type="InterPro" id="IPR008253">
    <property type="entry name" value="Marvel"/>
</dbReference>
<evidence type="ECO:0000256" key="3">
    <source>
        <dbReference type="ARBA" id="ARBA00022989"/>
    </source>
</evidence>
<dbReference type="InParanoid" id="A0A074XZ94"/>
<dbReference type="GeneID" id="25367720"/>
<evidence type="ECO:0000313" key="8">
    <source>
        <dbReference type="Proteomes" id="UP000030641"/>
    </source>
</evidence>
<organism evidence="7 8">
    <name type="scientific">Aureobasidium subglaciale (strain EXF-2481)</name>
    <name type="common">Aureobasidium pullulans var. subglaciale</name>
    <dbReference type="NCBI Taxonomy" id="1043005"/>
    <lineage>
        <taxon>Eukaryota</taxon>
        <taxon>Fungi</taxon>
        <taxon>Dikarya</taxon>
        <taxon>Ascomycota</taxon>
        <taxon>Pezizomycotina</taxon>
        <taxon>Dothideomycetes</taxon>
        <taxon>Dothideomycetidae</taxon>
        <taxon>Dothideales</taxon>
        <taxon>Saccotheciaceae</taxon>
        <taxon>Aureobasidium</taxon>
    </lineage>
</organism>
<keyword evidence="4 5" id="KW-0472">Membrane</keyword>
<keyword evidence="8" id="KW-1185">Reference proteome</keyword>
<keyword evidence="3 5" id="KW-1133">Transmembrane helix</keyword>
<dbReference type="HOGENOM" id="CLU_1408491_0_0_1"/>
<dbReference type="RefSeq" id="XP_013339378.1">
    <property type="nucleotide sequence ID" value="XM_013483924.1"/>
</dbReference>
<comment type="subcellular location">
    <subcellularLocation>
        <location evidence="1">Membrane</location>
        <topology evidence="1">Multi-pass membrane protein</topology>
    </subcellularLocation>
</comment>
<evidence type="ECO:0000259" key="6">
    <source>
        <dbReference type="Pfam" id="PF01284"/>
    </source>
</evidence>
<evidence type="ECO:0000256" key="1">
    <source>
        <dbReference type="ARBA" id="ARBA00004141"/>
    </source>
</evidence>
<protein>
    <recommendedName>
        <fullName evidence="6">MARVEL domain-containing protein</fullName>
    </recommendedName>
</protein>
<proteinExistence type="predicted"/>
<sequence length="193" mass="20871">MDIFTRKKVGEEPGLDAPIFTTTESATANRKTAISRFGRADKTDGAQSSRSGTGRLVSKAMRIVQFLLAVLILGLVAYALHVYSALIAAILTILATIPLAFLPRLPVLSSHPLSAVLIDLFFALFWLAIMAELAAYSDVTRPRDLTYYTGRLSQQVNSNAAYAAYAAYSETLHRLRRAWSCGAAAAAFAGIEL</sequence>